<reference evidence="2 3" key="1">
    <citation type="submission" date="2019-11" db="EMBL/GenBank/DDBJ databases">
        <title>Pedobacter sp. HMF7056 Genome sequencing and assembly.</title>
        <authorList>
            <person name="Kang H."/>
            <person name="Kim H."/>
            <person name="Joh K."/>
        </authorList>
    </citation>
    <scope>NUCLEOTIDE SEQUENCE [LARGE SCALE GENOMIC DNA]</scope>
    <source>
        <strain evidence="2 3">HMF7056</strain>
    </source>
</reference>
<dbReference type="AlphaFoldDB" id="A0A7K1XXR3"/>
<dbReference type="GO" id="GO:0006310">
    <property type="term" value="P:DNA recombination"/>
    <property type="evidence" value="ECO:0007669"/>
    <property type="project" value="UniProtKB-KW"/>
</dbReference>
<organism evidence="2 3">
    <name type="scientific">Hufsiella ginkgonis</name>
    <dbReference type="NCBI Taxonomy" id="2695274"/>
    <lineage>
        <taxon>Bacteria</taxon>
        <taxon>Pseudomonadati</taxon>
        <taxon>Bacteroidota</taxon>
        <taxon>Sphingobacteriia</taxon>
        <taxon>Sphingobacteriales</taxon>
        <taxon>Sphingobacteriaceae</taxon>
        <taxon>Hufsiella</taxon>
    </lineage>
</organism>
<name>A0A7K1XXR3_9SPHI</name>
<dbReference type="EMBL" id="WVHS01000002">
    <property type="protein sequence ID" value="MXV15618.1"/>
    <property type="molecule type" value="Genomic_DNA"/>
</dbReference>
<evidence type="ECO:0000313" key="3">
    <source>
        <dbReference type="Proteomes" id="UP000451233"/>
    </source>
</evidence>
<dbReference type="RefSeq" id="WP_160906601.1">
    <property type="nucleotide sequence ID" value="NZ_WVHS01000002.1"/>
</dbReference>
<keyword evidence="1" id="KW-0233">DNA recombination</keyword>
<proteinExistence type="predicted"/>
<dbReference type="Gene3D" id="1.10.443.10">
    <property type="entry name" value="Intergrase catalytic core"/>
    <property type="match status" value="1"/>
</dbReference>
<keyword evidence="3" id="KW-1185">Reference proteome</keyword>
<comment type="caution">
    <text evidence="2">The sequence shown here is derived from an EMBL/GenBank/DDBJ whole genome shotgun (WGS) entry which is preliminary data.</text>
</comment>
<evidence type="ECO:0000256" key="1">
    <source>
        <dbReference type="ARBA" id="ARBA00023172"/>
    </source>
</evidence>
<evidence type="ECO:0008006" key="4">
    <source>
        <dbReference type="Google" id="ProtNLM"/>
    </source>
</evidence>
<accession>A0A7K1XXR3</accession>
<protein>
    <recommendedName>
        <fullName evidence="4">Tyrosine-type recombinase/integrase</fullName>
    </recommendedName>
</protein>
<dbReference type="Proteomes" id="UP000451233">
    <property type="component" value="Unassembled WGS sequence"/>
</dbReference>
<evidence type="ECO:0000313" key="2">
    <source>
        <dbReference type="EMBL" id="MXV15618.1"/>
    </source>
</evidence>
<dbReference type="GO" id="GO:0015074">
    <property type="term" value="P:DNA integration"/>
    <property type="evidence" value="ECO:0007669"/>
    <property type="project" value="InterPro"/>
</dbReference>
<dbReference type="GO" id="GO:0003677">
    <property type="term" value="F:DNA binding"/>
    <property type="evidence" value="ECO:0007669"/>
    <property type="project" value="InterPro"/>
</dbReference>
<dbReference type="SUPFAM" id="SSF56349">
    <property type="entry name" value="DNA breaking-rejoining enzymes"/>
    <property type="match status" value="1"/>
</dbReference>
<dbReference type="InterPro" id="IPR011010">
    <property type="entry name" value="DNA_brk_join_enz"/>
</dbReference>
<dbReference type="InterPro" id="IPR013762">
    <property type="entry name" value="Integrase-like_cat_sf"/>
</dbReference>
<gene>
    <name evidence="2" type="ORF">GS398_09900</name>
</gene>
<sequence length="123" mass="14396">MSPLNFNDYLAQKKMASKTISQHQANLENLYERYEIRDERTHRNKVILGLLVYQGLTREELETLRPEHLKLREGKIQVLATGKLNGRILRLEPHQVIDLQEYVLLVRQNCNAKRKGCLPAEMT</sequence>